<evidence type="ECO:0000256" key="1">
    <source>
        <dbReference type="SAM" id="SignalP"/>
    </source>
</evidence>
<dbReference type="Proteomes" id="UP000241546">
    <property type="component" value="Unassembled WGS sequence"/>
</dbReference>
<dbReference type="GeneID" id="36598413"/>
<sequence>MKAPAAIALLASLLGTTAAQQTTSLGSVTFNAPQCGDGKNSGVNAADCNTAIPELLSAHCSNGVCSIPPPTQGAQESAISVLVGHCEVFIGAFANGNAVTFDEQSVQDAFPGFISDCLATSGGFGSPLLISTDGVLRLGISNGESGGG</sequence>
<dbReference type="RefSeq" id="XP_024750138.1">
    <property type="nucleotide sequence ID" value="XM_024890295.1"/>
</dbReference>
<evidence type="ECO:0000313" key="2">
    <source>
        <dbReference type="EMBL" id="PTB66818.1"/>
    </source>
</evidence>
<protein>
    <recommendedName>
        <fullName evidence="4">SSCRP protein</fullName>
    </recommendedName>
</protein>
<dbReference type="EMBL" id="KZ680212">
    <property type="protein sequence ID" value="PTB66818.1"/>
    <property type="molecule type" value="Genomic_DNA"/>
</dbReference>
<dbReference type="AlphaFoldDB" id="A0A2T4BC10"/>
<keyword evidence="3" id="KW-1185">Reference proteome</keyword>
<name>A0A2T4BC10_9HYPO</name>
<accession>A0A2T4BC10</accession>
<reference evidence="3" key="1">
    <citation type="submission" date="2016-07" db="EMBL/GenBank/DDBJ databases">
        <title>Multiple horizontal gene transfer events from other fungi enriched the ability of initially mycotrophic Trichoderma (Ascomycota) to feed on dead plant biomass.</title>
        <authorList>
            <consortium name="DOE Joint Genome Institute"/>
            <person name="Atanasova L."/>
            <person name="Chenthamara K."/>
            <person name="Zhang J."/>
            <person name="Grujic M."/>
            <person name="Henrissat B."/>
            <person name="Kuo A."/>
            <person name="Aerts A."/>
            <person name="Salamov A."/>
            <person name="Lipzen A."/>
            <person name="Labutti K."/>
            <person name="Barry K."/>
            <person name="Miao Y."/>
            <person name="Rahimi M.J."/>
            <person name="Shen Q."/>
            <person name="Grigoriev I.V."/>
            <person name="Kubicek C.P."/>
            <person name="Druzhinina I.S."/>
        </authorList>
    </citation>
    <scope>NUCLEOTIDE SEQUENCE [LARGE SCALE GENOMIC DNA]</scope>
    <source>
        <strain evidence="3">TUCIM 6016</strain>
    </source>
</reference>
<gene>
    <name evidence="2" type="ORF">BBK36DRAFT_1116968</name>
</gene>
<feature type="chain" id="PRO_5015697580" description="SSCRP protein" evidence="1">
    <location>
        <begin position="20"/>
        <end position="148"/>
    </location>
</feature>
<feature type="signal peptide" evidence="1">
    <location>
        <begin position="1"/>
        <end position="19"/>
    </location>
</feature>
<keyword evidence="1" id="KW-0732">Signal</keyword>
<dbReference type="OrthoDB" id="4884341at2759"/>
<organism evidence="2 3">
    <name type="scientific">Trichoderma citrinoviride</name>
    <dbReference type="NCBI Taxonomy" id="58853"/>
    <lineage>
        <taxon>Eukaryota</taxon>
        <taxon>Fungi</taxon>
        <taxon>Dikarya</taxon>
        <taxon>Ascomycota</taxon>
        <taxon>Pezizomycotina</taxon>
        <taxon>Sordariomycetes</taxon>
        <taxon>Hypocreomycetidae</taxon>
        <taxon>Hypocreales</taxon>
        <taxon>Hypocreaceae</taxon>
        <taxon>Trichoderma</taxon>
    </lineage>
</organism>
<proteinExistence type="predicted"/>
<evidence type="ECO:0000313" key="3">
    <source>
        <dbReference type="Proteomes" id="UP000241546"/>
    </source>
</evidence>
<evidence type="ECO:0008006" key="4">
    <source>
        <dbReference type="Google" id="ProtNLM"/>
    </source>
</evidence>